<sequence length="633" mass="71957">MTHSFLLGMGGLAFSTYDETGTQFIGERDWVMITTKGAHFIMAADKKVPHNQRVLNIPKKQVEDKSKANQFVKFVVIAQTLWFIAQCVARVIQGLGLTPIELNTAMHVVCAIIMNCLWWHKPFDVQTPLIISGVRASRMAALLYEISVRGIQETVDQLSPKLEVSLSSPPVTPGMLTQNGPNGPSIPERRPREDTWSLASTDPFQQPLARKPSKQNRLLYLRDSDYVVKNRTVPRPSDLRQLAREEAGNQSRGRGNRARISVIPEESGNSPPPRYTSPSRPRSSDSDRIVIIQSPRDSSGRNHSIMSAHSTTTLVESEKPVTDNDRWAPSPNTSLYYYPDSDSTQTTTSDAKEPQEPLECPSKCPYFTERRVQLATDALEKDKLNRRLEILPILAQDLEEVEDYEGAVEKREVKDLELFRYLAATYHEPQERLDLFYNPIFSLFTIVYGSAHLIIIYCQTTAILRSDLEVFLWKFSAGLITATTGALFTFDKAIPWVARKLHISQLIIKMGKFVVWLVKKSAEYTRRILPMRVPGFQWFLKKFPRLGKRAESVANFFSGYLYKDHCLPFFRRAEGSLDDPTAVTGLLKTSIVLVLMGAFALCRFYLIFECLYTIPNLPERFYQRPTIDGFPFL</sequence>
<organism evidence="3 4">
    <name type="scientific">Ascobolus immersus RN42</name>
    <dbReference type="NCBI Taxonomy" id="1160509"/>
    <lineage>
        <taxon>Eukaryota</taxon>
        <taxon>Fungi</taxon>
        <taxon>Dikarya</taxon>
        <taxon>Ascomycota</taxon>
        <taxon>Pezizomycotina</taxon>
        <taxon>Pezizomycetes</taxon>
        <taxon>Pezizales</taxon>
        <taxon>Ascobolaceae</taxon>
        <taxon>Ascobolus</taxon>
    </lineage>
</organism>
<proteinExistence type="predicted"/>
<keyword evidence="2" id="KW-0812">Transmembrane</keyword>
<evidence type="ECO:0000256" key="2">
    <source>
        <dbReference type="SAM" id="Phobius"/>
    </source>
</evidence>
<dbReference type="EMBL" id="ML119683">
    <property type="protein sequence ID" value="RPA80929.1"/>
    <property type="molecule type" value="Genomic_DNA"/>
</dbReference>
<evidence type="ECO:0000313" key="3">
    <source>
        <dbReference type="EMBL" id="RPA80929.1"/>
    </source>
</evidence>
<evidence type="ECO:0000313" key="4">
    <source>
        <dbReference type="Proteomes" id="UP000275078"/>
    </source>
</evidence>
<keyword evidence="4" id="KW-1185">Reference proteome</keyword>
<evidence type="ECO:0000256" key="1">
    <source>
        <dbReference type="SAM" id="MobiDB-lite"/>
    </source>
</evidence>
<dbReference type="Proteomes" id="UP000275078">
    <property type="component" value="Unassembled WGS sequence"/>
</dbReference>
<feature type="compositionally biased region" description="Basic and acidic residues" evidence="1">
    <location>
        <begin position="237"/>
        <end position="247"/>
    </location>
</feature>
<reference evidence="3 4" key="1">
    <citation type="journal article" date="2018" name="Nat. Ecol. Evol.">
        <title>Pezizomycetes genomes reveal the molecular basis of ectomycorrhizal truffle lifestyle.</title>
        <authorList>
            <person name="Murat C."/>
            <person name="Payen T."/>
            <person name="Noel B."/>
            <person name="Kuo A."/>
            <person name="Morin E."/>
            <person name="Chen J."/>
            <person name="Kohler A."/>
            <person name="Krizsan K."/>
            <person name="Balestrini R."/>
            <person name="Da Silva C."/>
            <person name="Montanini B."/>
            <person name="Hainaut M."/>
            <person name="Levati E."/>
            <person name="Barry K.W."/>
            <person name="Belfiori B."/>
            <person name="Cichocki N."/>
            <person name="Clum A."/>
            <person name="Dockter R.B."/>
            <person name="Fauchery L."/>
            <person name="Guy J."/>
            <person name="Iotti M."/>
            <person name="Le Tacon F."/>
            <person name="Lindquist E.A."/>
            <person name="Lipzen A."/>
            <person name="Malagnac F."/>
            <person name="Mello A."/>
            <person name="Molinier V."/>
            <person name="Miyauchi S."/>
            <person name="Poulain J."/>
            <person name="Riccioni C."/>
            <person name="Rubini A."/>
            <person name="Sitrit Y."/>
            <person name="Splivallo R."/>
            <person name="Traeger S."/>
            <person name="Wang M."/>
            <person name="Zifcakova L."/>
            <person name="Wipf D."/>
            <person name="Zambonelli A."/>
            <person name="Paolocci F."/>
            <person name="Nowrousian M."/>
            <person name="Ottonello S."/>
            <person name="Baldrian P."/>
            <person name="Spatafora J.W."/>
            <person name="Henrissat B."/>
            <person name="Nagy L.G."/>
            <person name="Aury J.M."/>
            <person name="Wincker P."/>
            <person name="Grigoriev I.V."/>
            <person name="Bonfante P."/>
            <person name="Martin F.M."/>
        </authorList>
    </citation>
    <scope>NUCLEOTIDE SEQUENCE [LARGE SCALE GENOMIC DNA]</scope>
    <source>
        <strain evidence="3 4">RN42</strain>
    </source>
</reference>
<feature type="region of interest" description="Disordered" evidence="1">
    <location>
        <begin position="231"/>
        <end position="288"/>
    </location>
</feature>
<feature type="region of interest" description="Disordered" evidence="1">
    <location>
        <begin position="310"/>
        <end position="360"/>
    </location>
</feature>
<feature type="compositionally biased region" description="Low complexity" evidence="1">
    <location>
        <begin position="340"/>
        <end position="349"/>
    </location>
</feature>
<dbReference type="PANTHER" id="PTHR35043">
    <property type="entry name" value="TRANSCRIPTION FACTOR DOMAIN-CONTAINING PROTEIN"/>
    <property type="match status" value="1"/>
</dbReference>
<protein>
    <submittedName>
        <fullName evidence="3">Uncharacterized protein</fullName>
    </submittedName>
</protein>
<dbReference type="PANTHER" id="PTHR35043:SF7">
    <property type="entry name" value="TRANSCRIPTION FACTOR DOMAIN-CONTAINING PROTEIN"/>
    <property type="match status" value="1"/>
</dbReference>
<name>A0A3N4I4F6_ASCIM</name>
<dbReference type="AlphaFoldDB" id="A0A3N4I4F6"/>
<dbReference type="OrthoDB" id="9451547at2759"/>
<feature type="transmembrane region" description="Helical" evidence="2">
    <location>
        <begin position="591"/>
        <end position="614"/>
    </location>
</feature>
<accession>A0A3N4I4F6</accession>
<feature type="compositionally biased region" description="Polar residues" evidence="1">
    <location>
        <begin position="167"/>
        <end position="182"/>
    </location>
</feature>
<feature type="compositionally biased region" description="Basic and acidic residues" evidence="1">
    <location>
        <begin position="316"/>
        <end position="326"/>
    </location>
</feature>
<feature type="transmembrane region" description="Helical" evidence="2">
    <location>
        <begin position="470"/>
        <end position="490"/>
    </location>
</feature>
<feature type="transmembrane region" description="Helical" evidence="2">
    <location>
        <begin position="435"/>
        <end position="458"/>
    </location>
</feature>
<keyword evidence="2" id="KW-0472">Membrane</keyword>
<feature type="region of interest" description="Disordered" evidence="1">
    <location>
        <begin position="167"/>
        <end position="216"/>
    </location>
</feature>
<gene>
    <name evidence="3" type="ORF">BJ508DRAFT_117441</name>
</gene>
<dbReference type="STRING" id="1160509.A0A3N4I4F6"/>
<keyword evidence="2" id="KW-1133">Transmembrane helix</keyword>